<proteinExistence type="predicted"/>
<reference evidence="3 4" key="1">
    <citation type="submission" date="2015-10" db="EMBL/GenBank/DDBJ databases">
        <title>Full genome of DAOMC 229536 Phialocephala scopiformis, a fungal endophyte of spruce producing the potent anti-insectan compound rugulosin.</title>
        <authorList>
            <consortium name="DOE Joint Genome Institute"/>
            <person name="Walker A.K."/>
            <person name="Frasz S.L."/>
            <person name="Seifert K.A."/>
            <person name="Miller J.D."/>
            <person name="Mondo S.J."/>
            <person name="Labutti K."/>
            <person name="Lipzen A."/>
            <person name="Dockter R."/>
            <person name="Kennedy M."/>
            <person name="Grigoriev I.V."/>
            <person name="Spatafora J.W."/>
        </authorList>
    </citation>
    <scope>NUCLEOTIDE SEQUENCE [LARGE SCALE GENOMIC DNA]</scope>
    <source>
        <strain evidence="3 4">CBS 120377</strain>
    </source>
</reference>
<feature type="region of interest" description="Disordered" evidence="2">
    <location>
        <begin position="160"/>
        <end position="215"/>
    </location>
</feature>
<gene>
    <name evidence="3" type="ORF">LY89DRAFT_675400</name>
</gene>
<protein>
    <submittedName>
        <fullName evidence="3">Uncharacterized protein</fullName>
    </submittedName>
</protein>
<organism evidence="3 4">
    <name type="scientific">Mollisia scopiformis</name>
    <name type="common">Conifer needle endophyte fungus</name>
    <name type="synonym">Phialocephala scopiformis</name>
    <dbReference type="NCBI Taxonomy" id="149040"/>
    <lineage>
        <taxon>Eukaryota</taxon>
        <taxon>Fungi</taxon>
        <taxon>Dikarya</taxon>
        <taxon>Ascomycota</taxon>
        <taxon>Pezizomycotina</taxon>
        <taxon>Leotiomycetes</taxon>
        <taxon>Helotiales</taxon>
        <taxon>Mollisiaceae</taxon>
        <taxon>Mollisia</taxon>
    </lineage>
</organism>
<dbReference type="Proteomes" id="UP000070700">
    <property type="component" value="Unassembled WGS sequence"/>
</dbReference>
<keyword evidence="1" id="KW-0175">Coiled coil</keyword>
<evidence type="ECO:0000256" key="2">
    <source>
        <dbReference type="SAM" id="MobiDB-lite"/>
    </source>
</evidence>
<dbReference type="OrthoDB" id="3563548at2759"/>
<keyword evidence="4" id="KW-1185">Reference proteome</keyword>
<dbReference type="RefSeq" id="XP_018064230.1">
    <property type="nucleotide sequence ID" value="XM_018213503.1"/>
</dbReference>
<dbReference type="EMBL" id="KQ947430">
    <property type="protein sequence ID" value="KUJ09875.1"/>
    <property type="molecule type" value="Genomic_DNA"/>
</dbReference>
<feature type="coiled-coil region" evidence="1">
    <location>
        <begin position="284"/>
        <end position="316"/>
    </location>
</feature>
<feature type="compositionally biased region" description="Basic and acidic residues" evidence="2">
    <location>
        <begin position="160"/>
        <end position="172"/>
    </location>
</feature>
<evidence type="ECO:0000256" key="1">
    <source>
        <dbReference type="SAM" id="Coils"/>
    </source>
</evidence>
<accession>A0A132BBT4</accession>
<evidence type="ECO:0000313" key="3">
    <source>
        <dbReference type="EMBL" id="KUJ09875.1"/>
    </source>
</evidence>
<dbReference type="InParanoid" id="A0A132BBT4"/>
<dbReference type="AlphaFoldDB" id="A0A132BBT4"/>
<dbReference type="GeneID" id="28823229"/>
<evidence type="ECO:0000313" key="4">
    <source>
        <dbReference type="Proteomes" id="UP000070700"/>
    </source>
</evidence>
<name>A0A132BBT4_MOLSC</name>
<feature type="compositionally biased region" description="Polar residues" evidence="2">
    <location>
        <begin position="179"/>
        <end position="213"/>
    </location>
</feature>
<dbReference type="KEGG" id="psco:LY89DRAFT_675400"/>
<sequence>MSATPDNTSTLPPTREEFPTATAKTLEGEAALYKPVLAAARDLSQRFPPEHISKAFLLIEIEDLAEKELNNIRDDIDKKVKPWDLDRYHRNVLLTPSWTAVPDTPDAFFSRHAGTKARLILRLAGKAIIPKLNDVALHEQIQAYIDRWNTRDIEPEVAERAQKRAQKLENSQKKRQRESTTAQTTASKRQVATTYSGQNSLRQPQAPSAQPSYTRDIPQQGIMTQVQALPTIASLHAELPNFQPHQSLPSLPSTRQATTQTDNVTNYHAFHASPGPYYLNQQNLQTLDEVHQGLRLQLRQQEKEQQQEQQQELFEEIIEPQWDLDGFDYY</sequence>